<gene>
    <name evidence="5" type="ORF">PP769_04015</name>
</gene>
<dbReference type="InterPro" id="IPR023214">
    <property type="entry name" value="HAD_sf"/>
</dbReference>
<dbReference type="SUPFAM" id="SSF56784">
    <property type="entry name" value="HAD-like"/>
    <property type="match status" value="1"/>
</dbReference>
<name>A0AA96GD63_9BACT</name>
<dbReference type="InterPro" id="IPR006439">
    <property type="entry name" value="HAD-SF_hydro_IA"/>
</dbReference>
<dbReference type="PANTHER" id="PTHR43434:SF1">
    <property type="entry name" value="PHOSPHOGLYCOLATE PHOSPHATASE"/>
    <property type="match status" value="1"/>
</dbReference>
<dbReference type="GO" id="GO:0008967">
    <property type="term" value="F:phosphoglycolate phosphatase activity"/>
    <property type="evidence" value="ECO:0007669"/>
    <property type="project" value="UniProtKB-EC"/>
</dbReference>
<dbReference type="InterPro" id="IPR050155">
    <property type="entry name" value="HAD-like_hydrolase_sf"/>
</dbReference>
<dbReference type="KEGG" id="nall:PP769_04015"/>
<evidence type="ECO:0000313" key="5">
    <source>
        <dbReference type="EMBL" id="WNM58942.1"/>
    </source>
</evidence>
<keyword evidence="6" id="KW-1185">Reference proteome</keyword>
<keyword evidence="5" id="KW-0378">Hydrolase</keyword>
<evidence type="ECO:0000256" key="1">
    <source>
        <dbReference type="ARBA" id="ARBA00000830"/>
    </source>
</evidence>
<comment type="pathway">
    <text evidence="2">Organic acid metabolism; glycolate biosynthesis; glycolate from 2-phosphoglycolate: step 1/1.</text>
</comment>
<dbReference type="GO" id="GO:0006281">
    <property type="term" value="P:DNA repair"/>
    <property type="evidence" value="ECO:0007669"/>
    <property type="project" value="TreeGrafter"/>
</dbReference>
<dbReference type="SFLD" id="SFLDS00003">
    <property type="entry name" value="Haloacid_Dehalogenase"/>
    <property type="match status" value="1"/>
</dbReference>
<comment type="catalytic activity">
    <reaction evidence="1">
        <text>2-phosphoglycolate + H2O = glycolate + phosphate</text>
        <dbReference type="Rhea" id="RHEA:14369"/>
        <dbReference type="ChEBI" id="CHEBI:15377"/>
        <dbReference type="ChEBI" id="CHEBI:29805"/>
        <dbReference type="ChEBI" id="CHEBI:43474"/>
        <dbReference type="ChEBI" id="CHEBI:58033"/>
        <dbReference type="EC" id="3.1.3.18"/>
    </reaction>
</comment>
<dbReference type="RefSeq" id="WP_312645490.1">
    <property type="nucleotide sequence ID" value="NZ_CP116967.1"/>
</dbReference>
<dbReference type="CDD" id="cd01427">
    <property type="entry name" value="HAD_like"/>
    <property type="match status" value="1"/>
</dbReference>
<dbReference type="Gene3D" id="1.20.120.1600">
    <property type="match status" value="1"/>
</dbReference>
<dbReference type="EMBL" id="CP116967">
    <property type="protein sequence ID" value="WNM58942.1"/>
    <property type="molecule type" value="Genomic_DNA"/>
</dbReference>
<dbReference type="SFLD" id="SFLDG01129">
    <property type="entry name" value="C1.5:_HAD__Beta-PGM__Phosphata"/>
    <property type="match status" value="1"/>
</dbReference>
<reference evidence="5 6" key="1">
    <citation type="submission" date="2023-01" db="EMBL/GenBank/DDBJ databases">
        <title>Cultivation and genomic characterization of new, ubiquitous marine nitrite-oxidizing bacteria from the Nitrospirales.</title>
        <authorList>
            <person name="Mueller A.J."/>
            <person name="Daebeler A."/>
            <person name="Herbold C.W."/>
            <person name="Kirkegaard R.H."/>
            <person name="Daims H."/>
        </authorList>
    </citation>
    <scope>NUCLEOTIDE SEQUENCE [LARGE SCALE GENOMIC DNA]</scope>
    <source>
        <strain evidence="5 6">VA</strain>
    </source>
</reference>
<dbReference type="PANTHER" id="PTHR43434">
    <property type="entry name" value="PHOSPHOGLYCOLATE PHOSPHATASE"/>
    <property type="match status" value="1"/>
</dbReference>
<dbReference type="Proteomes" id="UP001302719">
    <property type="component" value="Chromosome"/>
</dbReference>
<accession>A0AA96GD63</accession>
<proteinExistence type="inferred from homology"/>
<dbReference type="Pfam" id="PF00702">
    <property type="entry name" value="Hydrolase"/>
    <property type="match status" value="1"/>
</dbReference>
<dbReference type="InterPro" id="IPR036412">
    <property type="entry name" value="HAD-like_sf"/>
</dbReference>
<comment type="similarity">
    <text evidence="3">Belongs to the HAD-like hydrolase superfamily. CbbY/CbbZ/Gph/YieH family.</text>
</comment>
<dbReference type="GO" id="GO:0005829">
    <property type="term" value="C:cytosol"/>
    <property type="evidence" value="ECO:0007669"/>
    <property type="project" value="TreeGrafter"/>
</dbReference>
<evidence type="ECO:0000256" key="3">
    <source>
        <dbReference type="ARBA" id="ARBA00006171"/>
    </source>
</evidence>
<protein>
    <recommendedName>
        <fullName evidence="4">phosphoglycolate phosphatase</fullName>
        <ecNumber evidence="4">3.1.3.18</ecNumber>
    </recommendedName>
</protein>
<sequence length="242" mass="27895">MKLVHPIRAVLLDIDGTLYHQQSLRGLMAFEVSTVPFTLGSIRKALRVWRILKCFREGREALRTMEDPSTPLVNLQYSLVAERVGVTPNEVEIVVSEWMFRRPLKYLRICRRRNMNEFFQLAADRGLRTGVFSDYPVREKLQRLGIHAPLEVELCATDPEINAFKPNPKGFLYACYLWNLDPREVLYVGDRYDVDACGAKAAGMPYVIFSRRPPRELDASAKTEYRLITNFRGLCDVIHSTI</sequence>
<dbReference type="NCBIfam" id="TIGR01549">
    <property type="entry name" value="HAD-SF-IA-v1"/>
    <property type="match status" value="1"/>
</dbReference>
<organism evidence="5 6">
    <name type="scientific">Candidatus Nitrospira allomarina</name>
    <dbReference type="NCBI Taxonomy" id="3020900"/>
    <lineage>
        <taxon>Bacteria</taxon>
        <taxon>Pseudomonadati</taxon>
        <taxon>Nitrospirota</taxon>
        <taxon>Nitrospiria</taxon>
        <taxon>Nitrospirales</taxon>
        <taxon>Nitrospiraceae</taxon>
        <taxon>Nitrospira</taxon>
    </lineage>
</organism>
<evidence type="ECO:0000256" key="4">
    <source>
        <dbReference type="ARBA" id="ARBA00013078"/>
    </source>
</evidence>
<dbReference type="EC" id="3.1.3.18" evidence="4"/>
<evidence type="ECO:0000256" key="2">
    <source>
        <dbReference type="ARBA" id="ARBA00004818"/>
    </source>
</evidence>
<evidence type="ECO:0000313" key="6">
    <source>
        <dbReference type="Proteomes" id="UP001302719"/>
    </source>
</evidence>
<dbReference type="AlphaFoldDB" id="A0AA96GD63"/>
<dbReference type="Gene3D" id="3.40.50.1000">
    <property type="entry name" value="HAD superfamily/HAD-like"/>
    <property type="match status" value="1"/>
</dbReference>